<comment type="caution">
    <text evidence="3">The sequence shown here is derived from an EMBL/GenBank/DDBJ whole genome shotgun (WGS) entry which is preliminary data.</text>
</comment>
<feature type="transmembrane region" description="Helical" evidence="2">
    <location>
        <begin position="185"/>
        <end position="208"/>
    </location>
</feature>
<dbReference type="Proteomes" id="UP000717634">
    <property type="component" value="Unassembled WGS sequence"/>
</dbReference>
<feature type="transmembrane region" description="Helical" evidence="2">
    <location>
        <begin position="157"/>
        <end position="179"/>
    </location>
</feature>
<evidence type="ECO:0000313" key="3">
    <source>
        <dbReference type="EMBL" id="NKI88657.1"/>
    </source>
</evidence>
<feature type="transmembrane region" description="Helical" evidence="2">
    <location>
        <begin position="33"/>
        <end position="54"/>
    </location>
</feature>
<evidence type="ECO:0000256" key="2">
    <source>
        <dbReference type="SAM" id="Phobius"/>
    </source>
</evidence>
<evidence type="ECO:0000256" key="1">
    <source>
        <dbReference type="SAM" id="MobiDB-lite"/>
    </source>
</evidence>
<feature type="transmembrane region" description="Helical" evidence="2">
    <location>
        <begin position="94"/>
        <end position="112"/>
    </location>
</feature>
<dbReference type="PANTHER" id="PTHR20992:SF9">
    <property type="entry name" value="AT15442P-RELATED"/>
    <property type="match status" value="1"/>
</dbReference>
<keyword evidence="4" id="KW-1185">Reference proteome</keyword>
<dbReference type="RefSeq" id="WP_168672261.1">
    <property type="nucleotide sequence ID" value="NZ_JAAVTK010000002.1"/>
</dbReference>
<keyword evidence="2" id="KW-1133">Transmembrane helix</keyword>
<feature type="compositionally biased region" description="Basic residues" evidence="1">
    <location>
        <begin position="461"/>
        <end position="470"/>
    </location>
</feature>
<gene>
    <name evidence="3" type="ORF">HBN54_001244</name>
</gene>
<dbReference type="InterPro" id="IPR005240">
    <property type="entry name" value="DUF389"/>
</dbReference>
<keyword evidence="2" id="KW-0812">Transmembrane</keyword>
<keyword evidence="2" id="KW-0472">Membrane</keyword>
<evidence type="ECO:0000313" key="4">
    <source>
        <dbReference type="Proteomes" id="UP000717634"/>
    </source>
</evidence>
<dbReference type="Pfam" id="PF04087">
    <property type="entry name" value="DUF389"/>
    <property type="match status" value="1"/>
</dbReference>
<name>A0ABX1HHX0_9BACT</name>
<protein>
    <submittedName>
        <fullName evidence="3">Hydrophobic protein (TIGR00271 family)</fullName>
    </submittedName>
</protein>
<organism evidence="3 4">
    <name type="scientific">Hymenobacter artigasi</name>
    <dbReference type="NCBI Taxonomy" id="2719616"/>
    <lineage>
        <taxon>Bacteria</taxon>
        <taxon>Pseudomonadati</taxon>
        <taxon>Bacteroidota</taxon>
        <taxon>Cytophagia</taxon>
        <taxon>Cytophagales</taxon>
        <taxon>Hymenobacteraceae</taxon>
        <taxon>Hymenobacter</taxon>
    </lineage>
</organism>
<accession>A0ABX1HHX0</accession>
<dbReference type="EMBL" id="JAAVTK010000002">
    <property type="protein sequence ID" value="NKI88657.1"/>
    <property type="molecule type" value="Genomic_DNA"/>
</dbReference>
<dbReference type="PANTHER" id="PTHR20992">
    <property type="entry name" value="AT15442P-RELATED"/>
    <property type="match status" value="1"/>
</dbReference>
<feature type="transmembrane region" description="Helical" evidence="2">
    <location>
        <begin position="60"/>
        <end position="82"/>
    </location>
</feature>
<sequence>MFDVLLRFLHIRFLLTDDMAEPAEIQADVEAGIAFRGTNLWVLIFAILVASVGLNVNSTAVIIGAMLISPLMGPIVGIGYGAATLELNLIQRGLKSLFTASTFSLLVSALYFRLTPLTDAGSELLSRTVPTTWDVLIALFGGAAGAVALTRKGHTNAIPGVAIATALMPPLCTAGYGLATAHWSFLFGALYLFSINCVFIALATFLVCRVLPLPRHTFVSVKRARRVQLGIWAVALLTAAPSVYLAVGIVRDGTFTHNAQRFVDEQLNLPGTYVVTSRIKPRAHTINVLLAGQRLTAAQLQKARTQLNSYRLAGAGLTVRQGLARLDSTDTQALRSSVLEDVRSRQEQSLVGYETRLAQLQKLLSNPDSAAVGLPGAVSLLREVQIEHPTVRQLGLSRLVRPAADSLRADTTVLVAVRTRRPLPAAEERRLAAWLSLRAGNRQRVRLLVEPQNDPAPRPAPTRRKPSRRK</sequence>
<feature type="region of interest" description="Disordered" evidence="1">
    <location>
        <begin position="448"/>
        <end position="470"/>
    </location>
</feature>
<reference evidence="3 4" key="1">
    <citation type="submission" date="2020-03" db="EMBL/GenBank/DDBJ databases">
        <title>Genomic Encyclopedia of Type Strains, Phase IV (KMG-V): Genome sequencing to study the core and pangenomes of soil and plant-associated prokaryotes.</title>
        <authorList>
            <person name="Whitman W."/>
        </authorList>
    </citation>
    <scope>NUCLEOTIDE SEQUENCE [LARGE SCALE GENOMIC DNA]</scope>
    <source>
        <strain evidence="3 4">1B</strain>
    </source>
</reference>
<feature type="transmembrane region" description="Helical" evidence="2">
    <location>
        <begin position="132"/>
        <end position="150"/>
    </location>
</feature>
<proteinExistence type="predicted"/>
<feature type="transmembrane region" description="Helical" evidence="2">
    <location>
        <begin position="229"/>
        <end position="250"/>
    </location>
</feature>